<dbReference type="Pfam" id="PF21831">
    <property type="entry name" value="DUF6891"/>
    <property type="match status" value="1"/>
</dbReference>
<comment type="caution">
    <text evidence="2">The sequence shown here is derived from an EMBL/GenBank/DDBJ whole genome shotgun (WGS) entry which is preliminary data.</text>
</comment>
<proteinExistence type="predicted"/>
<dbReference type="InterPro" id="IPR054186">
    <property type="entry name" value="DUF6891"/>
</dbReference>
<reference evidence="2 3" key="1">
    <citation type="submission" date="2020-08" db="EMBL/GenBank/DDBJ databases">
        <title>Genomic Encyclopedia of Type Strains, Phase IV (KMG-IV): sequencing the most valuable type-strain genomes for metagenomic binning, comparative biology and taxonomic classification.</title>
        <authorList>
            <person name="Goeker M."/>
        </authorList>
    </citation>
    <scope>NUCLEOTIDE SEQUENCE [LARGE SCALE GENOMIC DNA]</scope>
    <source>
        <strain evidence="2 3">DSM 104969</strain>
    </source>
</reference>
<dbReference type="AlphaFoldDB" id="A0A840CJT0"/>
<sequence length="213" mass="24852">MTENEKYLYDHFLISIKSGLVSFEDIINDALEMVEDEGWEKEVSEDWIKTTLANAYEKHEQKSKSWQRPTDTDKLHAAFDSLCRNKIVALHNAGYTQSDAIFDVQDVWLDLEDEGIKPIGYCYYHGQDLERAIETGELNIGFYGEKENNDKEAIIIGNKVVEALKNQEFDINWDGSASKRIVIENFNWQNVFTTDEDVDDKWGYDRVFRLMEE</sequence>
<evidence type="ECO:0000259" key="1">
    <source>
        <dbReference type="Pfam" id="PF21831"/>
    </source>
</evidence>
<evidence type="ECO:0000313" key="3">
    <source>
        <dbReference type="Proteomes" id="UP000555103"/>
    </source>
</evidence>
<evidence type="ECO:0000313" key="2">
    <source>
        <dbReference type="EMBL" id="MBB4036210.1"/>
    </source>
</evidence>
<accession>A0A840CJT0</accession>
<dbReference type="Proteomes" id="UP000555103">
    <property type="component" value="Unassembled WGS sequence"/>
</dbReference>
<feature type="domain" description="DUF6891" evidence="1">
    <location>
        <begin position="3"/>
        <end position="190"/>
    </location>
</feature>
<name>A0A840CJT0_9BACT</name>
<organism evidence="2 3">
    <name type="scientific">Dysgonomonas hofstadii</name>
    <dbReference type="NCBI Taxonomy" id="637886"/>
    <lineage>
        <taxon>Bacteria</taxon>
        <taxon>Pseudomonadati</taxon>
        <taxon>Bacteroidota</taxon>
        <taxon>Bacteroidia</taxon>
        <taxon>Bacteroidales</taxon>
        <taxon>Dysgonomonadaceae</taxon>
        <taxon>Dysgonomonas</taxon>
    </lineage>
</organism>
<keyword evidence="3" id="KW-1185">Reference proteome</keyword>
<protein>
    <recommendedName>
        <fullName evidence="1">DUF6891 domain-containing protein</fullName>
    </recommendedName>
</protein>
<dbReference type="EMBL" id="JACIEP010000006">
    <property type="protein sequence ID" value="MBB4036210.1"/>
    <property type="molecule type" value="Genomic_DNA"/>
</dbReference>
<dbReference type="RefSeq" id="WP_183307110.1">
    <property type="nucleotide sequence ID" value="NZ_JACIEP010000006.1"/>
</dbReference>
<gene>
    <name evidence="2" type="ORF">GGR21_002111</name>
</gene>